<proteinExistence type="predicted"/>
<accession>A0ABR3DPS4</accession>
<keyword evidence="2" id="KW-1185">Reference proteome</keyword>
<evidence type="ECO:0000313" key="1">
    <source>
        <dbReference type="EMBL" id="KAL0474670.1"/>
    </source>
</evidence>
<sequence>MVRRRSRLPKLPRARPVQIMSGVCVWGNYGTTVTDCGRWLARPWGGVLQWDRWRAVYDKTDLLARELHFLPKLGRTAPGG</sequence>
<gene>
    <name evidence="1" type="ORF">QR685DRAFT_593416</name>
</gene>
<dbReference type="EMBL" id="JAVLET010000001">
    <property type="protein sequence ID" value="KAL0474670.1"/>
    <property type="molecule type" value="Genomic_DNA"/>
</dbReference>
<reference evidence="1 2" key="1">
    <citation type="submission" date="2023-09" db="EMBL/GenBank/DDBJ databases">
        <title>Multi-omics analysis of a traditional fermented food reveals byproduct-associated fungal strains for waste-to-food upcycling.</title>
        <authorList>
            <consortium name="Lawrence Berkeley National Laboratory"/>
            <person name="Rekdal V.M."/>
            <person name="Villalobos-Escobedo J.M."/>
            <person name="Rodriguez-Valeron N."/>
            <person name="Garcia M.O."/>
            <person name="Vasquez D.P."/>
            <person name="Damayanti I."/>
            <person name="Sorensen P.M."/>
            <person name="Baidoo E.E."/>
            <person name="De Carvalho A.C."/>
            <person name="Riley R."/>
            <person name="Lipzen A."/>
            <person name="He G."/>
            <person name="Yan M."/>
            <person name="Haridas S."/>
            <person name="Daum C."/>
            <person name="Yoshinaga Y."/>
            <person name="Ng V."/>
            <person name="Grigoriev I.V."/>
            <person name="Munk R."/>
            <person name="Nuraida L."/>
            <person name="Wijaya C.H."/>
            <person name="Morales P.-C."/>
            <person name="Keasling J.D."/>
        </authorList>
    </citation>
    <scope>NUCLEOTIDE SEQUENCE [LARGE SCALE GENOMIC DNA]</scope>
    <source>
        <strain evidence="1 2">FGSC 2613</strain>
    </source>
</reference>
<evidence type="ECO:0000313" key="2">
    <source>
        <dbReference type="Proteomes" id="UP001451303"/>
    </source>
</evidence>
<organism evidence="1 2">
    <name type="scientific">Neurospora intermedia</name>
    <dbReference type="NCBI Taxonomy" id="5142"/>
    <lineage>
        <taxon>Eukaryota</taxon>
        <taxon>Fungi</taxon>
        <taxon>Dikarya</taxon>
        <taxon>Ascomycota</taxon>
        <taxon>Pezizomycotina</taxon>
        <taxon>Sordariomycetes</taxon>
        <taxon>Sordariomycetidae</taxon>
        <taxon>Sordariales</taxon>
        <taxon>Sordariaceae</taxon>
        <taxon>Neurospora</taxon>
    </lineage>
</organism>
<protein>
    <submittedName>
        <fullName evidence="1">Uncharacterized protein</fullName>
    </submittedName>
</protein>
<comment type="caution">
    <text evidence="1">The sequence shown here is derived from an EMBL/GenBank/DDBJ whole genome shotgun (WGS) entry which is preliminary data.</text>
</comment>
<dbReference type="Proteomes" id="UP001451303">
    <property type="component" value="Unassembled WGS sequence"/>
</dbReference>
<name>A0ABR3DPS4_NEUIN</name>